<feature type="repeat" description="Solcar" evidence="6">
    <location>
        <begin position="160"/>
        <end position="247"/>
    </location>
</feature>
<gene>
    <name evidence="9" type="ORF">SEMRO_611_G175390.1</name>
</gene>
<dbReference type="Proteomes" id="UP001153069">
    <property type="component" value="Unassembled WGS sequence"/>
</dbReference>
<comment type="caution">
    <text evidence="9">The sequence shown here is derived from an EMBL/GenBank/DDBJ whole genome shotgun (WGS) entry which is preliminary data.</text>
</comment>
<dbReference type="GO" id="GO:0055085">
    <property type="term" value="P:transmembrane transport"/>
    <property type="evidence" value="ECO:0007669"/>
    <property type="project" value="InterPro"/>
</dbReference>
<keyword evidence="5 6" id="KW-0472">Membrane</keyword>
<comment type="subcellular location">
    <subcellularLocation>
        <location evidence="1">Membrane</location>
        <topology evidence="1">Multi-pass membrane protein</topology>
    </subcellularLocation>
</comment>
<feature type="repeat" description="Solcar" evidence="6">
    <location>
        <begin position="22"/>
        <end position="115"/>
    </location>
</feature>
<evidence type="ECO:0000256" key="3">
    <source>
        <dbReference type="ARBA" id="ARBA00022692"/>
    </source>
</evidence>
<evidence type="ECO:0000256" key="2">
    <source>
        <dbReference type="ARBA" id="ARBA00022448"/>
    </source>
</evidence>
<keyword evidence="3 6" id="KW-0812">Transmembrane</keyword>
<keyword evidence="4" id="KW-0677">Repeat</keyword>
<dbReference type="PRINTS" id="PR00926">
    <property type="entry name" value="MITOCARRIER"/>
</dbReference>
<dbReference type="InterPro" id="IPR023395">
    <property type="entry name" value="MCP_dom_sf"/>
</dbReference>
<evidence type="ECO:0000256" key="4">
    <source>
        <dbReference type="ARBA" id="ARBA00022737"/>
    </source>
</evidence>
<evidence type="ECO:0000256" key="5">
    <source>
        <dbReference type="ARBA" id="ARBA00023136"/>
    </source>
</evidence>
<sequence>MSSKVDEESSTGTPVLPESRTVEAAKHLFCGGIAGSVAKTVTAPFSRLTILFQVHSMVTTKEHRPIFAMSLREGVQKILERGGFISLWKGNLTSVLHRFPYSGINFFVYENVLDMLTENHEDPIETSTQLARRMSHRIMNSKEEEQNTAISNDHSGQESSQAYHKFLAGAISGSIACCACYPLDLVRTRLTTELEGREHYRGIVDAVRKIYTSEGPLGFYSGLGPTLAVAVPNFSISFAVYGTMKEYALDDELFYNLRRIDADSGEEKIGLVLTVLCGACSGTMATLVTFPFDTIRRRMQVQSLHVPPELRLNSFQQFYHLVHKEGLRSIYRGLTPELLKVIPMVGTMFTVYEFAKEHLNVK</sequence>
<dbReference type="GO" id="GO:0016020">
    <property type="term" value="C:membrane"/>
    <property type="evidence" value="ECO:0007669"/>
    <property type="project" value="UniProtKB-SubCell"/>
</dbReference>
<name>A0A9N8E4J5_9STRA</name>
<proteinExistence type="inferred from homology"/>
<dbReference type="Gene3D" id="1.50.40.10">
    <property type="entry name" value="Mitochondrial carrier domain"/>
    <property type="match status" value="1"/>
</dbReference>
<dbReference type="AlphaFoldDB" id="A0A9N8E4J5"/>
<organism evidence="9 10">
    <name type="scientific">Seminavis robusta</name>
    <dbReference type="NCBI Taxonomy" id="568900"/>
    <lineage>
        <taxon>Eukaryota</taxon>
        <taxon>Sar</taxon>
        <taxon>Stramenopiles</taxon>
        <taxon>Ochrophyta</taxon>
        <taxon>Bacillariophyta</taxon>
        <taxon>Bacillariophyceae</taxon>
        <taxon>Bacillariophycidae</taxon>
        <taxon>Naviculales</taxon>
        <taxon>Naviculaceae</taxon>
        <taxon>Seminavis</taxon>
    </lineage>
</organism>
<keyword evidence="8" id="KW-1133">Transmembrane helix</keyword>
<dbReference type="InterPro" id="IPR018108">
    <property type="entry name" value="MCP_transmembrane"/>
</dbReference>
<dbReference type="SUPFAM" id="SSF103506">
    <property type="entry name" value="Mitochondrial carrier"/>
    <property type="match status" value="1"/>
</dbReference>
<evidence type="ECO:0000313" key="10">
    <source>
        <dbReference type="Proteomes" id="UP001153069"/>
    </source>
</evidence>
<comment type="similarity">
    <text evidence="7">Belongs to the mitochondrial carrier (TC 2.A.29) family.</text>
</comment>
<reference evidence="9" key="1">
    <citation type="submission" date="2020-06" db="EMBL/GenBank/DDBJ databases">
        <authorList>
            <consortium name="Plant Systems Biology data submission"/>
        </authorList>
    </citation>
    <scope>NUCLEOTIDE SEQUENCE</scope>
    <source>
        <strain evidence="9">D6</strain>
    </source>
</reference>
<evidence type="ECO:0000256" key="7">
    <source>
        <dbReference type="RuleBase" id="RU000488"/>
    </source>
</evidence>
<keyword evidence="2 7" id="KW-0813">Transport</keyword>
<dbReference type="InterPro" id="IPR002067">
    <property type="entry name" value="MCP"/>
</dbReference>
<feature type="transmembrane region" description="Helical" evidence="8">
    <location>
        <begin position="269"/>
        <end position="290"/>
    </location>
</feature>
<evidence type="ECO:0000256" key="6">
    <source>
        <dbReference type="PROSITE-ProRule" id="PRU00282"/>
    </source>
</evidence>
<protein>
    <submittedName>
        <fullName evidence="9">Calcium-binding mitochondrial carrier F55A11.4</fullName>
    </submittedName>
</protein>
<dbReference type="PANTHER" id="PTHR24089">
    <property type="entry name" value="SOLUTE CARRIER FAMILY 25"/>
    <property type="match status" value="1"/>
</dbReference>
<evidence type="ECO:0000256" key="8">
    <source>
        <dbReference type="SAM" id="Phobius"/>
    </source>
</evidence>
<evidence type="ECO:0000313" key="9">
    <source>
        <dbReference type="EMBL" id="CAB9513774.1"/>
    </source>
</evidence>
<dbReference type="Pfam" id="PF00153">
    <property type="entry name" value="Mito_carr"/>
    <property type="match status" value="3"/>
</dbReference>
<dbReference type="PROSITE" id="PS50920">
    <property type="entry name" value="SOLCAR"/>
    <property type="match status" value="3"/>
</dbReference>
<evidence type="ECO:0000256" key="1">
    <source>
        <dbReference type="ARBA" id="ARBA00004141"/>
    </source>
</evidence>
<accession>A0A9N8E4J5</accession>
<feature type="repeat" description="Solcar" evidence="6">
    <location>
        <begin position="269"/>
        <end position="358"/>
    </location>
</feature>
<dbReference type="EMBL" id="CAICTM010000610">
    <property type="protein sequence ID" value="CAB9513774.1"/>
    <property type="molecule type" value="Genomic_DNA"/>
</dbReference>
<keyword evidence="10" id="KW-1185">Reference proteome</keyword>
<dbReference type="OrthoDB" id="270584at2759"/>